<keyword evidence="3" id="KW-1185">Reference proteome</keyword>
<feature type="region of interest" description="Disordered" evidence="1">
    <location>
        <begin position="1"/>
        <end position="22"/>
    </location>
</feature>
<gene>
    <name evidence="2" type="ORF">JJE72_06975</name>
</gene>
<dbReference type="EMBL" id="JAERRC010000020">
    <property type="protein sequence ID" value="MBL0705252.1"/>
    <property type="molecule type" value="Genomic_DNA"/>
</dbReference>
<name>A0ABS1K2V4_9MICC</name>
<dbReference type="RefSeq" id="WP_189692010.1">
    <property type="nucleotide sequence ID" value="NZ_BNCM01000001.1"/>
</dbReference>
<comment type="caution">
    <text evidence="2">The sequence shown here is derived from an EMBL/GenBank/DDBJ whole genome shotgun (WGS) entry which is preliminary data.</text>
</comment>
<evidence type="ECO:0000313" key="2">
    <source>
        <dbReference type="EMBL" id="MBL0705252.1"/>
    </source>
</evidence>
<evidence type="ECO:0000313" key="3">
    <source>
        <dbReference type="Proteomes" id="UP000639051"/>
    </source>
</evidence>
<dbReference type="Proteomes" id="UP000639051">
    <property type="component" value="Unassembled WGS sequence"/>
</dbReference>
<reference evidence="2 3" key="1">
    <citation type="submission" date="2021-01" db="EMBL/GenBank/DDBJ databases">
        <title>Genome public.</title>
        <authorList>
            <person name="Liu C."/>
            <person name="Sun Q."/>
        </authorList>
    </citation>
    <scope>NUCLEOTIDE SEQUENCE [LARGE SCALE GENOMIC DNA]</scope>
    <source>
        <strain evidence="2 3">JC656</strain>
    </source>
</reference>
<proteinExistence type="predicted"/>
<sequence length="200" mass="21603">MTFFEGLPASPEHRSRPAPARPVWAGPPANELPVVIHVGQFLHRAPSLVMGVRSLEVYSTGCCIEIAWVARRDGMSEHEWGELGSKGFRMPMGGRWSSESGLLFGIEYADGRKAVIGHPRPGMFGTESAVTEPVLLQAGGGGGMGTGDEWVSSSRLWLWPLPEQGDLRLVARWNDAGMPETSIVLDGNRIVAALDGVQPF</sequence>
<accession>A0ABS1K2V4</accession>
<protein>
    <submittedName>
        <fullName evidence="2">Uncharacterized protein</fullName>
    </submittedName>
</protein>
<organism evidence="2 3">
    <name type="scientific">Sinomonas cellulolyticus</name>
    <dbReference type="NCBI Taxonomy" id="2801916"/>
    <lineage>
        <taxon>Bacteria</taxon>
        <taxon>Bacillati</taxon>
        <taxon>Actinomycetota</taxon>
        <taxon>Actinomycetes</taxon>
        <taxon>Micrococcales</taxon>
        <taxon>Micrococcaceae</taxon>
        <taxon>Sinomonas</taxon>
    </lineage>
</organism>
<evidence type="ECO:0000256" key="1">
    <source>
        <dbReference type="SAM" id="MobiDB-lite"/>
    </source>
</evidence>